<comment type="caution">
    <text evidence="1">The sequence shown here is derived from an EMBL/GenBank/DDBJ whole genome shotgun (WGS) entry which is preliminary data.</text>
</comment>
<dbReference type="Proteomes" id="UP000450000">
    <property type="component" value="Unassembled WGS sequence"/>
</dbReference>
<dbReference type="AlphaFoldDB" id="A0A6N7KWS0"/>
<keyword evidence="2" id="KW-1185">Reference proteome</keyword>
<dbReference type="EMBL" id="WBOF01000002">
    <property type="protein sequence ID" value="MQS16116.1"/>
    <property type="molecule type" value="Genomic_DNA"/>
</dbReference>
<accession>A0A6N7KWS0</accession>
<name>A0A6N7KWS0_9ACTN</name>
<gene>
    <name evidence="1" type="ORF">F7Q99_28735</name>
</gene>
<dbReference type="InterPro" id="IPR046042">
    <property type="entry name" value="DUF6000"/>
</dbReference>
<reference evidence="1 2" key="1">
    <citation type="submission" date="2019-09" db="EMBL/GenBank/DDBJ databases">
        <title>Genome Sequences of Streptomyces kaniharaensis ATCC 21070.</title>
        <authorList>
            <person name="Zhu W."/>
            <person name="De Crecy-Lagard V."/>
            <person name="Richards N.G."/>
        </authorList>
    </citation>
    <scope>NUCLEOTIDE SEQUENCE [LARGE SCALE GENOMIC DNA]</scope>
    <source>
        <strain evidence="1 2">SF-557</strain>
    </source>
</reference>
<organism evidence="1 2">
    <name type="scientific">Streptomyces kaniharaensis</name>
    <dbReference type="NCBI Taxonomy" id="212423"/>
    <lineage>
        <taxon>Bacteria</taxon>
        <taxon>Bacillati</taxon>
        <taxon>Actinomycetota</taxon>
        <taxon>Actinomycetes</taxon>
        <taxon>Kitasatosporales</taxon>
        <taxon>Streptomycetaceae</taxon>
        <taxon>Streptomyces</taxon>
    </lineage>
</organism>
<sequence>MRYAHEDAELADLIRRYVTPDRRYLRLGGSLLRVTGSERTKVARELGEAAGKITPRELTILLEGGWRERKPAAWLIAVARRTEFREHLGELLLDSEVCYAGIAYCVALATFGTPADAGLLTAYLDRYLRRPDLYYDQTAAMGALLNLDTKLGADRAARFLAPDGLWHQWIDGPPRKEYHGTPESSRKIISQFCDFADESSEHCTAKER</sequence>
<evidence type="ECO:0000313" key="2">
    <source>
        <dbReference type="Proteomes" id="UP000450000"/>
    </source>
</evidence>
<dbReference type="OrthoDB" id="8702693at2"/>
<protein>
    <recommendedName>
        <fullName evidence="3">DNA alkylation repair protein</fullName>
    </recommendedName>
</protein>
<evidence type="ECO:0000313" key="1">
    <source>
        <dbReference type="EMBL" id="MQS16116.1"/>
    </source>
</evidence>
<evidence type="ECO:0008006" key="3">
    <source>
        <dbReference type="Google" id="ProtNLM"/>
    </source>
</evidence>
<proteinExistence type="predicted"/>
<dbReference type="RefSeq" id="WP_153466859.1">
    <property type="nucleotide sequence ID" value="NZ_WBOF01000002.1"/>
</dbReference>
<dbReference type="Pfam" id="PF19463">
    <property type="entry name" value="DUF6000"/>
    <property type="match status" value="1"/>
</dbReference>